<dbReference type="EMBL" id="BKCJ010040672">
    <property type="protein sequence ID" value="GEV97559.1"/>
    <property type="molecule type" value="Genomic_DNA"/>
</dbReference>
<sequence length="192" mass="21855">MVAAAKLPVLNPDEFKLWKMRIKRHFLMTDCALWEIIVNGDSPPPKRTVDGVEQTYPPITAEEKLEKKNELKAKDGYVNHEIQKIPKEDWKENWALRENRNREPVRRNMTVETTDAKALVAQDGIGNFMPPKPDLILADVDEYVSESVTSVPAIATNKAKISESKPKSVSKPLIEDWVSDSEDENENETKSK</sequence>
<feature type="compositionally biased region" description="Acidic residues" evidence="1">
    <location>
        <begin position="177"/>
        <end position="186"/>
    </location>
</feature>
<comment type="caution">
    <text evidence="2">The sequence shown here is derived from an EMBL/GenBank/DDBJ whole genome shotgun (WGS) entry which is preliminary data.</text>
</comment>
<feature type="region of interest" description="Disordered" evidence="1">
    <location>
        <begin position="158"/>
        <end position="192"/>
    </location>
</feature>
<evidence type="ECO:0000256" key="1">
    <source>
        <dbReference type="SAM" id="MobiDB-lite"/>
    </source>
</evidence>
<gene>
    <name evidence="2" type="ORF">Tci_169536</name>
</gene>
<reference evidence="2" key="1">
    <citation type="journal article" date="2019" name="Sci. Rep.">
        <title>Draft genome of Tanacetum cinerariifolium, the natural source of mosquito coil.</title>
        <authorList>
            <person name="Yamashiro T."/>
            <person name="Shiraishi A."/>
            <person name="Satake H."/>
            <person name="Nakayama K."/>
        </authorList>
    </citation>
    <scope>NUCLEOTIDE SEQUENCE</scope>
</reference>
<organism evidence="2">
    <name type="scientific">Tanacetum cinerariifolium</name>
    <name type="common">Dalmatian daisy</name>
    <name type="synonym">Chrysanthemum cinerariifolium</name>
    <dbReference type="NCBI Taxonomy" id="118510"/>
    <lineage>
        <taxon>Eukaryota</taxon>
        <taxon>Viridiplantae</taxon>
        <taxon>Streptophyta</taxon>
        <taxon>Embryophyta</taxon>
        <taxon>Tracheophyta</taxon>
        <taxon>Spermatophyta</taxon>
        <taxon>Magnoliopsida</taxon>
        <taxon>eudicotyledons</taxon>
        <taxon>Gunneridae</taxon>
        <taxon>Pentapetalae</taxon>
        <taxon>asterids</taxon>
        <taxon>campanulids</taxon>
        <taxon>Asterales</taxon>
        <taxon>Asteraceae</taxon>
        <taxon>Asteroideae</taxon>
        <taxon>Anthemideae</taxon>
        <taxon>Anthemidinae</taxon>
        <taxon>Tanacetum</taxon>
    </lineage>
</organism>
<dbReference type="AlphaFoldDB" id="A0A699GRL0"/>
<protein>
    <submittedName>
        <fullName evidence="2">Uncharacterized protein</fullName>
    </submittedName>
</protein>
<proteinExistence type="predicted"/>
<evidence type="ECO:0000313" key="2">
    <source>
        <dbReference type="EMBL" id="GEV97559.1"/>
    </source>
</evidence>
<accession>A0A699GRL0</accession>
<name>A0A699GRL0_TANCI</name>